<reference evidence="1 2" key="1">
    <citation type="submission" date="2017-04" db="EMBL/GenBank/DDBJ databases">
        <title>Draft genome sequence of Zooshikella ganghwensis VG4 isolated from Red Sea sediments.</title>
        <authorList>
            <person name="Rehman Z."/>
            <person name="Alam I."/>
            <person name="Kamau A."/>
            <person name="Bajic V."/>
            <person name="Leiknes T."/>
        </authorList>
    </citation>
    <scope>NUCLEOTIDE SEQUENCE [LARGE SCALE GENOMIC DNA]</scope>
    <source>
        <strain evidence="1 2">VG4</strain>
    </source>
</reference>
<gene>
    <name evidence="1" type="ORF">B9G39_29565</name>
</gene>
<dbReference type="AlphaFoldDB" id="A0A4P9VG00"/>
<organism evidence="1 2">
    <name type="scientific">Zooshikella ganghwensis</name>
    <dbReference type="NCBI Taxonomy" id="202772"/>
    <lineage>
        <taxon>Bacteria</taxon>
        <taxon>Pseudomonadati</taxon>
        <taxon>Pseudomonadota</taxon>
        <taxon>Gammaproteobacteria</taxon>
        <taxon>Oceanospirillales</taxon>
        <taxon>Zooshikellaceae</taxon>
        <taxon>Zooshikella</taxon>
    </lineage>
</organism>
<comment type="caution">
    <text evidence="1">The sequence shown here is derived from an EMBL/GenBank/DDBJ whole genome shotgun (WGS) entry which is preliminary data.</text>
</comment>
<dbReference type="Proteomes" id="UP000257039">
    <property type="component" value="Unassembled WGS sequence"/>
</dbReference>
<dbReference type="EMBL" id="NDXW01000011">
    <property type="protein sequence ID" value="RDH41259.1"/>
    <property type="molecule type" value="Genomic_DNA"/>
</dbReference>
<evidence type="ECO:0000313" key="2">
    <source>
        <dbReference type="Proteomes" id="UP000257039"/>
    </source>
</evidence>
<keyword evidence="2" id="KW-1185">Reference proteome</keyword>
<accession>A0A4P9VG00</accession>
<protein>
    <submittedName>
        <fullName evidence="1">Uncharacterized protein</fullName>
    </submittedName>
</protein>
<evidence type="ECO:0000313" key="1">
    <source>
        <dbReference type="EMBL" id="RDH41259.1"/>
    </source>
</evidence>
<proteinExistence type="predicted"/>
<sequence>MSERRSLIVTKMVYIIFSNKRHQYISGIFSSLVQAEEYVSRYDEASKESSNIIPVELVYPFYLTEDEKGLGAALF</sequence>
<name>A0A4P9VG00_9GAMM</name>